<keyword evidence="1" id="KW-0472">Membrane</keyword>
<dbReference type="EMBL" id="JASSQD010000005">
    <property type="protein sequence ID" value="MDK9559760.1"/>
    <property type="molecule type" value="Genomic_DNA"/>
</dbReference>
<proteinExistence type="predicted"/>
<dbReference type="InterPro" id="IPR047676">
    <property type="entry name" value="FxLYD_dom"/>
</dbReference>
<comment type="caution">
    <text evidence="2">The sequence shown here is derived from an EMBL/GenBank/DDBJ whole genome shotgun (WGS) entry which is preliminary data.</text>
</comment>
<keyword evidence="3" id="KW-1185">Reference proteome</keyword>
<accession>A0ABT7HIT9</accession>
<name>A0ABT7HIT9_9GAMM</name>
<protein>
    <submittedName>
        <fullName evidence="2">FxLYD domain-containing protein</fullName>
    </submittedName>
</protein>
<evidence type="ECO:0000313" key="3">
    <source>
        <dbReference type="Proteomes" id="UP001223547"/>
    </source>
</evidence>
<dbReference type="Proteomes" id="UP001223547">
    <property type="component" value="Unassembled WGS sequence"/>
</dbReference>
<feature type="transmembrane region" description="Helical" evidence="1">
    <location>
        <begin position="44"/>
        <end position="69"/>
    </location>
</feature>
<organism evidence="2 3">
    <name type="scientific">Marinobacter albus</name>
    <dbReference type="NCBI Taxonomy" id="3030833"/>
    <lineage>
        <taxon>Bacteria</taxon>
        <taxon>Pseudomonadati</taxon>
        <taxon>Pseudomonadota</taxon>
        <taxon>Gammaproteobacteria</taxon>
        <taxon>Pseudomonadales</taxon>
        <taxon>Marinobacteraceae</taxon>
        <taxon>Marinobacter</taxon>
    </lineage>
</organism>
<keyword evidence="1" id="KW-0812">Transmembrane</keyword>
<dbReference type="RefSeq" id="WP_285369123.1">
    <property type="nucleotide sequence ID" value="NZ_JASSQD010000005.1"/>
</dbReference>
<evidence type="ECO:0000256" key="1">
    <source>
        <dbReference type="SAM" id="Phobius"/>
    </source>
</evidence>
<dbReference type="NCBIfam" id="NF038353">
    <property type="entry name" value="FxLYD_dom"/>
    <property type="match status" value="1"/>
</dbReference>
<reference evidence="2 3" key="1">
    <citation type="submission" date="2023-05" db="EMBL/GenBank/DDBJ databases">
        <title>Marinobacter albus sp. nov., a marine bacterium isolated from sand in a coastal intertidal zone of huludao.</title>
        <authorList>
            <person name="Deng T."/>
        </authorList>
    </citation>
    <scope>NUCLEOTIDE SEQUENCE [LARGE SCALE GENOMIC DNA]</scope>
    <source>
        <strain evidence="2 3">M216</strain>
    </source>
</reference>
<gene>
    <name evidence="2" type="ORF">QQF73_19170</name>
</gene>
<sequence>MDWASRPLTRRSTGRQKRGAFGSLRWRSGAGYLSVMEESEMKRLVVQSLTSLLSGMFLALGVLLVAAFFDGNYENPYDGRKGRDLPEQVSIVESAVLPGQINYTITGKLFNSSQIEWNHLSLRATIYAGNAVVNECSESVDDVPRDQEVSFRIKCLGVSGVDLPKNLTHKIAVTYGSYYE</sequence>
<keyword evidence="1" id="KW-1133">Transmembrane helix</keyword>
<evidence type="ECO:0000313" key="2">
    <source>
        <dbReference type="EMBL" id="MDK9559760.1"/>
    </source>
</evidence>